<dbReference type="InterPro" id="IPR058647">
    <property type="entry name" value="BSH_CzcB-like"/>
</dbReference>
<dbReference type="EMBL" id="JALGBH010000002">
    <property type="protein sequence ID" value="MCJ0742629.1"/>
    <property type="molecule type" value="Genomic_DNA"/>
</dbReference>
<sequence length="353" mass="38311">MKAITNKRLYALGFFAVLMSLACRHAQESKSTINNENVIPVKVETLQTENVKQAIAVSGQFSTDDETILSFKNGGVIKKIYVKEGDAVRQGQLLAAVSENEISAQANQLKLAFQKAERDYNRAQKLFRDSVATLEQMQNAKTALEVARQQLNAVNINVGYAEIRAQKNGYILRKIANEGQVVGPGTPVLQVNGAGQNNWILKAGLSDKQWAALKIGDRAEISTDALLGKTFEAVLSRKAESIDPSNGTFGVELKLQDAVVKGLASGLFGKARVFPTLAVTQYSIPYDALLDANENEGYIFITNDNHTAKKIKVSLGALQQNRVVITGGLEQAKAVIISGSAYLEDNSKIKVLN</sequence>
<gene>
    <name evidence="5" type="ORF">MMF97_07900</name>
</gene>
<feature type="chain" id="PRO_5045915841" evidence="3">
    <location>
        <begin position="27"/>
        <end position="353"/>
    </location>
</feature>
<dbReference type="Proteomes" id="UP001165460">
    <property type="component" value="Unassembled WGS sequence"/>
</dbReference>
<reference evidence="5" key="1">
    <citation type="submission" date="2022-03" db="EMBL/GenBank/DDBJ databases">
        <authorList>
            <person name="Woo C.Y."/>
        </authorList>
    </citation>
    <scope>NUCLEOTIDE SEQUENCE</scope>
    <source>
        <strain evidence="5">CYS-01</strain>
    </source>
</reference>
<keyword evidence="2" id="KW-0175">Coiled coil</keyword>
<keyword evidence="3" id="KW-0732">Signal</keyword>
<dbReference type="RefSeq" id="WP_243361270.1">
    <property type="nucleotide sequence ID" value="NZ_JALGBH010000002.1"/>
</dbReference>
<feature type="coiled-coil region" evidence="2">
    <location>
        <begin position="99"/>
        <end position="157"/>
    </location>
</feature>
<evidence type="ECO:0000256" key="2">
    <source>
        <dbReference type="SAM" id="Coils"/>
    </source>
</evidence>
<dbReference type="InterPro" id="IPR006143">
    <property type="entry name" value="RND_pump_MFP"/>
</dbReference>
<evidence type="ECO:0000256" key="1">
    <source>
        <dbReference type="ARBA" id="ARBA00009477"/>
    </source>
</evidence>
<dbReference type="Gene3D" id="2.40.30.170">
    <property type="match status" value="1"/>
</dbReference>
<accession>A0ABS9ZWD7</accession>
<dbReference type="Gene3D" id="2.40.50.100">
    <property type="match status" value="1"/>
</dbReference>
<evidence type="ECO:0000313" key="5">
    <source>
        <dbReference type="EMBL" id="MCJ0742629.1"/>
    </source>
</evidence>
<organism evidence="5 6">
    <name type="scientific">Pedobacter montanisoli</name>
    <dbReference type="NCBI Taxonomy" id="2923277"/>
    <lineage>
        <taxon>Bacteria</taxon>
        <taxon>Pseudomonadati</taxon>
        <taxon>Bacteroidota</taxon>
        <taxon>Sphingobacteriia</taxon>
        <taxon>Sphingobacteriales</taxon>
        <taxon>Sphingobacteriaceae</taxon>
        <taxon>Pedobacter</taxon>
    </lineage>
</organism>
<dbReference type="NCBIfam" id="TIGR01730">
    <property type="entry name" value="RND_mfp"/>
    <property type="match status" value="1"/>
</dbReference>
<dbReference type="PROSITE" id="PS51257">
    <property type="entry name" value="PROKAR_LIPOPROTEIN"/>
    <property type="match status" value="1"/>
</dbReference>
<dbReference type="Pfam" id="PF25973">
    <property type="entry name" value="BSH_CzcB"/>
    <property type="match status" value="1"/>
</dbReference>
<dbReference type="PANTHER" id="PTHR30469:SF15">
    <property type="entry name" value="HLYD FAMILY OF SECRETION PROTEINS"/>
    <property type="match status" value="1"/>
</dbReference>
<evidence type="ECO:0000256" key="3">
    <source>
        <dbReference type="SAM" id="SignalP"/>
    </source>
</evidence>
<keyword evidence="6" id="KW-1185">Reference proteome</keyword>
<dbReference type="SUPFAM" id="SSF111369">
    <property type="entry name" value="HlyD-like secretion proteins"/>
    <property type="match status" value="1"/>
</dbReference>
<dbReference type="PANTHER" id="PTHR30469">
    <property type="entry name" value="MULTIDRUG RESISTANCE PROTEIN MDTA"/>
    <property type="match status" value="1"/>
</dbReference>
<proteinExistence type="inferred from homology"/>
<comment type="similarity">
    <text evidence="1">Belongs to the membrane fusion protein (MFP) (TC 8.A.1) family.</text>
</comment>
<protein>
    <submittedName>
        <fullName evidence="5">Efflux RND transporter periplasmic adaptor subunit</fullName>
    </submittedName>
</protein>
<evidence type="ECO:0000259" key="4">
    <source>
        <dbReference type="Pfam" id="PF25973"/>
    </source>
</evidence>
<dbReference type="Gene3D" id="2.40.420.20">
    <property type="match status" value="1"/>
</dbReference>
<comment type="caution">
    <text evidence="5">The sequence shown here is derived from an EMBL/GenBank/DDBJ whole genome shotgun (WGS) entry which is preliminary data.</text>
</comment>
<name>A0ABS9ZWD7_9SPHI</name>
<evidence type="ECO:0000313" key="6">
    <source>
        <dbReference type="Proteomes" id="UP001165460"/>
    </source>
</evidence>
<feature type="signal peptide" evidence="3">
    <location>
        <begin position="1"/>
        <end position="26"/>
    </location>
</feature>
<feature type="domain" description="CzcB-like barrel-sandwich hybrid" evidence="4">
    <location>
        <begin position="73"/>
        <end position="191"/>
    </location>
</feature>